<dbReference type="GO" id="GO:0030246">
    <property type="term" value="F:carbohydrate binding"/>
    <property type="evidence" value="ECO:0007669"/>
    <property type="project" value="UniProtKB-KW"/>
</dbReference>
<dbReference type="GO" id="GO:0000139">
    <property type="term" value="C:Golgi membrane"/>
    <property type="evidence" value="ECO:0007669"/>
    <property type="project" value="UniProtKB-SubCell"/>
</dbReference>
<evidence type="ECO:0000256" key="6">
    <source>
        <dbReference type="ARBA" id="ARBA00022968"/>
    </source>
</evidence>
<evidence type="ECO:0000256" key="4">
    <source>
        <dbReference type="ARBA" id="ARBA00022692"/>
    </source>
</evidence>
<evidence type="ECO:0000256" key="7">
    <source>
        <dbReference type="ARBA" id="ARBA00022989"/>
    </source>
</evidence>
<proteinExistence type="inferred from homology"/>
<evidence type="ECO:0000256" key="11">
    <source>
        <dbReference type="ARBA" id="ARBA00023180"/>
    </source>
</evidence>
<feature type="domain" description="Ricin B lectin" evidence="14">
    <location>
        <begin position="495"/>
        <end position="636"/>
    </location>
</feature>
<name>A0A3M7R7E4_BRAPC</name>
<dbReference type="InterPro" id="IPR029044">
    <property type="entry name" value="Nucleotide-diphossugar_trans"/>
</dbReference>
<keyword evidence="13 15" id="KW-0328">Glycosyltransferase</keyword>
<accession>A0A3M7R7E4</accession>
<protein>
    <recommendedName>
        <fullName evidence="13">Polypeptide N-acetylgalactosaminyltransferase</fullName>
        <ecNumber evidence="13">2.4.1.-</ecNumber>
    </recommendedName>
    <alternativeName>
        <fullName evidence="13">Protein-UDP acetylgalactosaminyltransferase</fullName>
    </alternativeName>
</protein>
<dbReference type="UniPathway" id="UPA00378"/>
<comment type="subcellular location">
    <subcellularLocation>
        <location evidence="2 13">Golgi apparatus membrane</location>
        <topology evidence="2 13">Single-pass type II membrane protein</topology>
    </subcellularLocation>
</comment>
<evidence type="ECO:0000313" key="16">
    <source>
        <dbReference type="Proteomes" id="UP000276133"/>
    </source>
</evidence>
<keyword evidence="10 13" id="KW-1015">Disulfide bond</keyword>
<comment type="caution">
    <text evidence="15">The sequence shown here is derived from an EMBL/GenBank/DDBJ whole genome shotgun (WGS) entry which is preliminary data.</text>
</comment>
<keyword evidence="7" id="KW-1133">Transmembrane helix</keyword>
<dbReference type="InterPro" id="IPR001173">
    <property type="entry name" value="Glyco_trans_2-like"/>
</dbReference>
<gene>
    <name evidence="15" type="ORF">BpHYR1_020368</name>
</gene>
<evidence type="ECO:0000256" key="5">
    <source>
        <dbReference type="ARBA" id="ARBA00022734"/>
    </source>
</evidence>
<organism evidence="15 16">
    <name type="scientific">Brachionus plicatilis</name>
    <name type="common">Marine rotifer</name>
    <name type="synonym">Brachionus muelleri</name>
    <dbReference type="NCBI Taxonomy" id="10195"/>
    <lineage>
        <taxon>Eukaryota</taxon>
        <taxon>Metazoa</taxon>
        <taxon>Spiralia</taxon>
        <taxon>Gnathifera</taxon>
        <taxon>Rotifera</taxon>
        <taxon>Eurotatoria</taxon>
        <taxon>Monogononta</taxon>
        <taxon>Pseudotrocha</taxon>
        <taxon>Ploima</taxon>
        <taxon>Brachionidae</taxon>
        <taxon>Brachionus</taxon>
    </lineage>
</organism>
<evidence type="ECO:0000256" key="10">
    <source>
        <dbReference type="ARBA" id="ARBA00023157"/>
    </source>
</evidence>
<reference evidence="15 16" key="1">
    <citation type="journal article" date="2018" name="Sci. Rep.">
        <title>Genomic signatures of local adaptation to the degree of environmental predictability in rotifers.</title>
        <authorList>
            <person name="Franch-Gras L."/>
            <person name="Hahn C."/>
            <person name="Garcia-Roger E.M."/>
            <person name="Carmona M.J."/>
            <person name="Serra M."/>
            <person name="Gomez A."/>
        </authorList>
    </citation>
    <scope>NUCLEOTIDE SEQUENCE [LARGE SCALE GENOMIC DNA]</scope>
    <source>
        <strain evidence="15">HYR1</strain>
    </source>
</reference>
<dbReference type="CDD" id="cd02510">
    <property type="entry name" value="pp-GalNAc-T"/>
    <property type="match status" value="1"/>
</dbReference>
<dbReference type="FunFam" id="3.90.550.10:FF:000053">
    <property type="entry name" value="Polypeptide N-acetylgalactosaminyltransferase"/>
    <property type="match status" value="1"/>
</dbReference>
<keyword evidence="6" id="KW-0735">Signal-anchor</keyword>
<keyword evidence="4" id="KW-0812">Transmembrane</keyword>
<dbReference type="Gene3D" id="2.80.10.50">
    <property type="match status" value="1"/>
</dbReference>
<keyword evidence="16" id="KW-1185">Reference proteome</keyword>
<dbReference type="SMART" id="SM00458">
    <property type="entry name" value="RICIN"/>
    <property type="match status" value="1"/>
</dbReference>
<dbReference type="Pfam" id="PF00535">
    <property type="entry name" value="Glycos_transf_2"/>
    <property type="match status" value="1"/>
</dbReference>
<dbReference type="SUPFAM" id="SSF53448">
    <property type="entry name" value="Nucleotide-diphospho-sugar transferases"/>
    <property type="match status" value="1"/>
</dbReference>
<evidence type="ECO:0000256" key="1">
    <source>
        <dbReference type="ARBA" id="ARBA00001936"/>
    </source>
</evidence>
<dbReference type="Proteomes" id="UP000276133">
    <property type="component" value="Unassembled WGS sequence"/>
</dbReference>
<evidence type="ECO:0000256" key="13">
    <source>
        <dbReference type="RuleBase" id="RU361242"/>
    </source>
</evidence>
<dbReference type="AlphaFoldDB" id="A0A3M7R7E4"/>
<dbReference type="GO" id="GO:0006493">
    <property type="term" value="P:protein O-linked glycosylation"/>
    <property type="evidence" value="ECO:0007669"/>
    <property type="project" value="TreeGrafter"/>
</dbReference>
<dbReference type="PANTHER" id="PTHR11675:SF131">
    <property type="entry name" value="POLYPEPTIDE N-ACETYLGALACTOSAMINYLTRANSFERASE 9-RELATED"/>
    <property type="match status" value="1"/>
</dbReference>
<keyword evidence="13 15" id="KW-0808">Transferase</keyword>
<keyword evidence="11" id="KW-0325">Glycoprotein</keyword>
<comment type="pathway">
    <text evidence="13">Protein modification; protein glycosylation.</text>
</comment>
<dbReference type="InterPro" id="IPR035992">
    <property type="entry name" value="Ricin_B-like_lectins"/>
</dbReference>
<evidence type="ECO:0000256" key="8">
    <source>
        <dbReference type="ARBA" id="ARBA00023034"/>
    </source>
</evidence>
<dbReference type="EMBL" id="REGN01004060">
    <property type="protein sequence ID" value="RNA19379.1"/>
    <property type="molecule type" value="Genomic_DNA"/>
</dbReference>
<dbReference type="EC" id="2.4.1.-" evidence="13"/>
<keyword evidence="8 13" id="KW-0333">Golgi apparatus</keyword>
<dbReference type="GO" id="GO:0004653">
    <property type="term" value="F:polypeptide N-acetylgalactosaminyltransferase activity"/>
    <property type="evidence" value="ECO:0007669"/>
    <property type="project" value="TreeGrafter"/>
</dbReference>
<dbReference type="Gene3D" id="3.90.550.10">
    <property type="entry name" value="Spore Coat Polysaccharide Biosynthesis Protein SpsA, Chain A"/>
    <property type="match status" value="1"/>
</dbReference>
<evidence type="ECO:0000259" key="14">
    <source>
        <dbReference type="SMART" id="SM00458"/>
    </source>
</evidence>
<evidence type="ECO:0000256" key="2">
    <source>
        <dbReference type="ARBA" id="ARBA00004323"/>
    </source>
</evidence>
<keyword evidence="9" id="KW-0472">Membrane</keyword>
<comment type="similarity">
    <text evidence="3 13">Belongs to the glycosyltransferase 2 family. GalNAc-T subfamily.</text>
</comment>
<sequence length="643" mass="75294">MMFNRYFFVRRRNLLKLVILGLFIYIFYTSSSSNEQQEYHKKKKFHHDLANDYHVENREVKRDVDSKLDNGGQVENPVLIENVKDDKYEELRKMIDKYDNSKKYHLIKDNGANAKGMSIDDKTLSPEEKEKFDEGWNKYAFNNYASNLIPFNRSVPDIRLEGCKNDPMPENLPTASVIMCFHNEAWGVLIRGVNSIINRSPVHLLKEILLVDDFSDFDYLGEALDLYLKENYHGKVRVVRNTKREGLIRARLHGAREAKGDVLVFLDSHIEATIGWLEPLLNEINKDQTNVVTPIIDIIDKQTFEYKYSISSRVSVGGFDWNLQFTWHGLPDRLYKQRKSDHDPVPSPTMAGGLFAMSKNYFEKLGTYDAQMDIWGGENLEISFRIWMCGGTLLTVPCSHVGHIFRERSPYKWLPGVDVVRKNSIRVAEVWMDEYKDIYYQRLNYRLATFGLKGNYGDVAERKKLRENLNCKSFKWFIENIYPELWIPSKSLYAGAIFINTPFDKKTKNVICLQSENVRRKAKMLKKIPLKPGSCNVHQAYRLNFNKQMWYYSKENEIRRDDICLDYPGGHRDINLPDKIITYPCHGEKGNQEWVYTKDKQLLHKLSNLCVELSESRQLVMANCDANKNVQIWNWNENKMSIK</sequence>
<keyword evidence="5 13" id="KW-0430">Lectin</keyword>
<dbReference type="InterPro" id="IPR000772">
    <property type="entry name" value="Ricin_B_lectin"/>
</dbReference>
<dbReference type="InterPro" id="IPR045885">
    <property type="entry name" value="GalNAc-T"/>
</dbReference>
<evidence type="ECO:0000256" key="9">
    <source>
        <dbReference type="ARBA" id="ARBA00023136"/>
    </source>
</evidence>
<dbReference type="Pfam" id="PF00652">
    <property type="entry name" value="Ricin_B_lectin"/>
    <property type="match status" value="1"/>
</dbReference>
<evidence type="ECO:0000256" key="12">
    <source>
        <dbReference type="ARBA" id="ARBA00023211"/>
    </source>
</evidence>
<evidence type="ECO:0000256" key="3">
    <source>
        <dbReference type="ARBA" id="ARBA00005680"/>
    </source>
</evidence>
<dbReference type="PROSITE" id="PS50231">
    <property type="entry name" value="RICIN_B_LECTIN"/>
    <property type="match status" value="1"/>
</dbReference>
<dbReference type="PANTHER" id="PTHR11675">
    <property type="entry name" value="N-ACETYLGALACTOSAMINYLTRANSFERASE"/>
    <property type="match status" value="1"/>
</dbReference>
<comment type="cofactor">
    <cofactor evidence="1 13">
        <name>Mn(2+)</name>
        <dbReference type="ChEBI" id="CHEBI:29035"/>
    </cofactor>
</comment>
<dbReference type="SUPFAM" id="SSF50370">
    <property type="entry name" value="Ricin B-like lectins"/>
    <property type="match status" value="1"/>
</dbReference>
<evidence type="ECO:0000313" key="15">
    <source>
        <dbReference type="EMBL" id="RNA19379.1"/>
    </source>
</evidence>
<dbReference type="OrthoDB" id="6119243at2759"/>
<dbReference type="STRING" id="10195.A0A3M7R7E4"/>
<keyword evidence="12 13" id="KW-0464">Manganese</keyword>